<keyword evidence="2" id="KW-1185">Reference proteome</keyword>
<proteinExistence type="predicted"/>
<accession>B8IHP7</accession>
<evidence type="ECO:0000313" key="2">
    <source>
        <dbReference type="Proteomes" id="UP000008207"/>
    </source>
</evidence>
<sequence length="87" mass="8933">MTPAPDTAQCRQLGDQLIALCAGFPCEIAMLALADALAMGAAQAADTPDEAAAILRDLLPEMQQSVRVNWPAVLRARAALGCGGGRA</sequence>
<reference evidence="1 2" key="1">
    <citation type="submission" date="2009-01" db="EMBL/GenBank/DDBJ databases">
        <title>Complete sequence of chromosome of Methylobacterium nodulans ORS 2060.</title>
        <authorList>
            <consortium name="US DOE Joint Genome Institute"/>
            <person name="Lucas S."/>
            <person name="Copeland A."/>
            <person name="Lapidus A."/>
            <person name="Glavina del Rio T."/>
            <person name="Dalin E."/>
            <person name="Tice H."/>
            <person name="Bruce D."/>
            <person name="Goodwin L."/>
            <person name="Pitluck S."/>
            <person name="Sims D."/>
            <person name="Brettin T."/>
            <person name="Detter J.C."/>
            <person name="Han C."/>
            <person name="Larimer F."/>
            <person name="Land M."/>
            <person name="Hauser L."/>
            <person name="Kyrpides N."/>
            <person name="Ivanova N."/>
            <person name="Marx C.J."/>
            <person name="Richardson P."/>
        </authorList>
    </citation>
    <scope>NUCLEOTIDE SEQUENCE [LARGE SCALE GENOMIC DNA]</scope>
    <source>
        <strain evidence="2">LMG 21967 / CNCM I-2342 / ORS 2060</strain>
    </source>
</reference>
<name>B8IHP7_METNO</name>
<evidence type="ECO:0000313" key="1">
    <source>
        <dbReference type="EMBL" id="ACL61710.1"/>
    </source>
</evidence>
<dbReference type="HOGENOM" id="CLU_2479791_0_0_5"/>
<gene>
    <name evidence="1" type="ordered locus">Mnod_6968</name>
</gene>
<dbReference type="Proteomes" id="UP000008207">
    <property type="component" value="Chromosome"/>
</dbReference>
<dbReference type="STRING" id="460265.Mnod_6968"/>
<organism evidence="1 2">
    <name type="scientific">Methylobacterium nodulans (strain LMG 21967 / CNCM I-2342 / ORS 2060)</name>
    <dbReference type="NCBI Taxonomy" id="460265"/>
    <lineage>
        <taxon>Bacteria</taxon>
        <taxon>Pseudomonadati</taxon>
        <taxon>Pseudomonadota</taxon>
        <taxon>Alphaproteobacteria</taxon>
        <taxon>Hyphomicrobiales</taxon>
        <taxon>Methylobacteriaceae</taxon>
        <taxon>Methylobacterium</taxon>
    </lineage>
</organism>
<dbReference type="AlphaFoldDB" id="B8IHP7"/>
<dbReference type="KEGG" id="mno:Mnod_6968"/>
<dbReference type="EMBL" id="CP001349">
    <property type="protein sequence ID" value="ACL61710.1"/>
    <property type="molecule type" value="Genomic_DNA"/>
</dbReference>
<dbReference type="RefSeq" id="WP_015933273.1">
    <property type="nucleotide sequence ID" value="NC_011894.1"/>
</dbReference>
<protein>
    <submittedName>
        <fullName evidence="1">Uncharacterized protein</fullName>
    </submittedName>
</protein>